<dbReference type="PANTHER" id="PTHR15635:SF12">
    <property type="entry name" value="HABP4_PAI-RBP1 DOMAIN-CONTAINING PROTEIN"/>
    <property type="match status" value="1"/>
</dbReference>
<feature type="compositionally biased region" description="Basic and acidic residues" evidence="4">
    <location>
        <begin position="415"/>
        <end position="427"/>
    </location>
</feature>
<gene>
    <name evidence="5" type="ORF">DSTB1V02_LOCUS11829</name>
</gene>
<dbReference type="PANTHER" id="PTHR15635">
    <property type="entry name" value="COILED-COIL DOMAIN CONTAINING PROTEIN 9"/>
    <property type="match status" value="1"/>
</dbReference>
<dbReference type="EMBL" id="CAJPEV010004080">
    <property type="protein sequence ID" value="CAG0901130.1"/>
    <property type="molecule type" value="Genomic_DNA"/>
</dbReference>
<protein>
    <recommendedName>
        <fullName evidence="7">Coiled-coil domain-containing protein 9</fullName>
    </recommendedName>
</protein>
<feature type="compositionally biased region" description="Acidic residues" evidence="4">
    <location>
        <begin position="486"/>
        <end position="510"/>
    </location>
</feature>
<evidence type="ECO:0008006" key="7">
    <source>
        <dbReference type="Google" id="ProtNLM"/>
    </source>
</evidence>
<evidence type="ECO:0000256" key="2">
    <source>
        <dbReference type="ARBA" id="ARBA00023054"/>
    </source>
</evidence>
<reference evidence="5" key="1">
    <citation type="submission" date="2020-11" db="EMBL/GenBank/DDBJ databases">
        <authorList>
            <person name="Tran Van P."/>
        </authorList>
    </citation>
    <scope>NUCLEOTIDE SEQUENCE</scope>
</reference>
<evidence type="ECO:0000256" key="1">
    <source>
        <dbReference type="ARBA" id="ARBA00022553"/>
    </source>
</evidence>
<feature type="compositionally biased region" description="Basic and acidic residues" evidence="4">
    <location>
        <begin position="247"/>
        <end position="267"/>
    </location>
</feature>
<keyword evidence="1" id="KW-0597">Phosphoprotein</keyword>
<evidence type="ECO:0000256" key="3">
    <source>
        <dbReference type="SAM" id="Coils"/>
    </source>
</evidence>
<feature type="compositionally biased region" description="Basic and acidic residues" evidence="4">
    <location>
        <begin position="277"/>
        <end position="363"/>
    </location>
</feature>
<evidence type="ECO:0000313" key="5">
    <source>
        <dbReference type="EMBL" id="CAD7252068.1"/>
    </source>
</evidence>
<dbReference type="InterPro" id="IPR029336">
    <property type="entry name" value="DUF4594"/>
</dbReference>
<dbReference type="Pfam" id="PF15266">
    <property type="entry name" value="DUF4594"/>
    <property type="match status" value="1"/>
</dbReference>
<organism evidence="5">
    <name type="scientific">Darwinula stevensoni</name>
    <dbReference type="NCBI Taxonomy" id="69355"/>
    <lineage>
        <taxon>Eukaryota</taxon>
        <taxon>Metazoa</taxon>
        <taxon>Ecdysozoa</taxon>
        <taxon>Arthropoda</taxon>
        <taxon>Crustacea</taxon>
        <taxon>Oligostraca</taxon>
        <taxon>Ostracoda</taxon>
        <taxon>Podocopa</taxon>
        <taxon>Podocopida</taxon>
        <taxon>Darwinulocopina</taxon>
        <taxon>Darwinuloidea</taxon>
        <taxon>Darwinulidae</taxon>
        <taxon>Darwinula</taxon>
    </lineage>
</organism>
<keyword evidence="2 3" id="KW-0175">Coiled coil</keyword>
<feature type="region of interest" description="Disordered" evidence="4">
    <location>
        <begin position="160"/>
        <end position="519"/>
    </location>
</feature>
<evidence type="ECO:0000256" key="4">
    <source>
        <dbReference type="SAM" id="MobiDB-lite"/>
    </source>
</evidence>
<name>A0A7R9ADI5_9CRUS</name>
<feature type="compositionally biased region" description="Basic and acidic residues" evidence="4">
    <location>
        <begin position="181"/>
        <end position="190"/>
    </location>
</feature>
<feature type="coiled-coil region" evidence="3">
    <location>
        <begin position="101"/>
        <end position="145"/>
    </location>
</feature>
<feature type="compositionally biased region" description="Polar residues" evidence="4">
    <location>
        <begin position="224"/>
        <end position="246"/>
    </location>
</feature>
<dbReference type="EMBL" id="LR903597">
    <property type="protein sequence ID" value="CAD7252068.1"/>
    <property type="molecule type" value="Genomic_DNA"/>
</dbReference>
<feature type="compositionally biased region" description="Gly residues" evidence="4">
    <location>
        <begin position="367"/>
        <end position="377"/>
    </location>
</feature>
<dbReference type="AlphaFoldDB" id="A0A7R9ADI5"/>
<sequence length="535" mass="61169">MGNPLVVNKLKLMEVSSPESGADWQETETLEANSQRDNIVPEVVEPRQSEGLCKGTLHEICHPSPNGVDDCLEALCFSTFEAYLCQVYCSLLHHLVLLMRCLRMERLERKTEKDEEELEKRIARIRQQNEEILRRQKEIEEDKKRAADIVDEGILDYVPEERHKPRVPREKKSWPPMHNHSGREKPHEDESTGYGSSKLRPGDLPPPDPPNWLHNDPDREGDTFQGSKRNVRSQMDNDTSWPPNSRNNKEQKATWGEKVEGDGDHRYSSSRSAGKQMRQDPQRKKYERNTHNKQSEERWREERRRVDEERIQRQKLPDGSWKREWDLQKDASSRKDHVSSPREEGQKEMVFFKKSGRQQEQRKGLGRGKGQSQGMSGGSESFDNMIDAKNRSVISSGESLIITVQKGSSSLGAKDSPKKKDAEEQEKTAFTAAGVEETLRANVASSQQEEQLEIKGNKSLPLPQRNKRKETHGSSSAVEDTKAENQEGEDDQWEDIDDGGEWEDVDDDGIELSASSKSDVKDVDCLSTLVYEHSS</sequence>
<proteinExistence type="predicted"/>
<dbReference type="Proteomes" id="UP000677054">
    <property type="component" value="Unassembled WGS sequence"/>
</dbReference>
<feature type="compositionally biased region" description="Basic and acidic residues" evidence="4">
    <location>
        <begin position="160"/>
        <end position="173"/>
    </location>
</feature>
<evidence type="ECO:0000313" key="6">
    <source>
        <dbReference type="Proteomes" id="UP000677054"/>
    </source>
</evidence>
<accession>A0A7R9ADI5</accession>
<keyword evidence="6" id="KW-1185">Reference proteome</keyword>